<keyword evidence="7" id="KW-0067">ATP-binding</keyword>
<dbReference type="EC" id="2.7.10.2" evidence="3"/>
<dbReference type="AlphaFoldDB" id="A0A4P7PTG9"/>
<dbReference type="InterPro" id="IPR027417">
    <property type="entry name" value="P-loop_NTPase"/>
</dbReference>
<evidence type="ECO:0000256" key="2">
    <source>
        <dbReference type="ARBA" id="ARBA00008883"/>
    </source>
</evidence>
<evidence type="ECO:0000256" key="9">
    <source>
        <dbReference type="ARBA" id="ARBA00051245"/>
    </source>
</evidence>
<keyword evidence="11" id="KW-0472">Membrane</keyword>
<dbReference type="Pfam" id="PF13807">
    <property type="entry name" value="GNVR"/>
    <property type="match status" value="1"/>
</dbReference>
<dbReference type="Proteomes" id="UP000296862">
    <property type="component" value="Chromosome"/>
</dbReference>
<dbReference type="PANTHER" id="PTHR32309">
    <property type="entry name" value="TYROSINE-PROTEIN KINASE"/>
    <property type="match status" value="1"/>
</dbReference>
<evidence type="ECO:0000256" key="3">
    <source>
        <dbReference type="ARBA" id="ARBA00011903"/>
    </source>
</evidence>
<dbReference type="GO" id="GO:0042802">
    <property type="term" value="F:identical protein binding"/>
    <property type="evidence" value="ECO:0007669"/>
    <property type="project" value="UniProtKB-ARBA"/>
</dbReference>
<dbReference type="OrthoDB" id="9794577at2"/>
<feature type="domain" description="Tyrosine-protein kinase G-rich" evidence="13">
    <location>
        <begin position="434"/>
        <end position="509"/>
    </location>
</feature>
<dbReference type="KEGG" id="fsn:GS03_01383"/>
<dbReference type="Pfam" id="PF13614">
    <property type="entry name" value="AAA_31"/>
    <property type="match status" value="1"/>
</dbReference>
<feature type="coiled-coil region" evidence="10">
    <location>
        <begin position="270"/>
        <end position="297"/>
    </location>
</feature>
<evidence type="ECO:0000256" key="6">
    <source>
        <dbReference type="ARBA" id="ARBA00022777"/>
    </source>
</evidence>
<feature type="transmembrane region" description="Helical" evidence="11">
    <location>
        <begin position="494"/>
        <end position="516"/>
    </location>
</feature>
<dbReference type="PANTHER" id="PTHR32309:SF13">
    <property type="entry name" value="FERRIC ENTEROBACTIN TRANSPORT PROTEIN FEPE"/>
    <property type="match status" value="1"/>
</dbReference>
<protein>
    <recommendedName>
        <fullName evidence="3">non-specific protein-tyrosine kinase</fullName>
        <ecNumber evidence="3">2.7.10.2</ecNumber>
    </recommendedName>
</protein>
<dbReference type="InterPro" id="IPR032807">
    <property type="entry name" value="GNVR"/>
</dbReference>
<feature type="domain" description="AAA" evidence="12">
    <location>
        <begin position="581"/>
        <end position="708"/>
    </location>
</feature>
<keyword evidence="11" id="KW-1133">Transmembrane helix</keyword>
<keyword evidence="11" id="KW-0812">Transmembrane</keyword>
<keyword evidence="8" id="KW-0829">Tyrosine-protein kinase</keyword>
<gene>
    <name evidence="14" type="ORF">GS03_01383</name>
</gene>
<evidence type="ECO:0000256" key="10">
    <source>
        <dbReference type="SAM" id="Coils"/>
    </source>
</evidence>
<sequence length="799" mass="90684">MENIQFEADGSHNEVNILDQVFRYLRHWYWFLISMLVCFFVVKNYLAHTIPIYESKANIKIIDDSKNTFVLPGSGLASMSRSKVNLDNQIEVLKSNRLLEQVVRNLSLNTQYYRVGYLNNIEIWKNRPFSIEWLSNDIAMDTKSFAIEIEIVKNGFKIVTFNGAEANKFSRFNSEQALNGIPFKVNLQVGTNIDSLIGRKYLIRHSALMPTVIGLSNNLKIVNKNENSDILTISLSSSNKDRSEAILNEIIKQYDIDGMTDRRLVSEKTIEFVNNRFKSLERQLDSIETDKAAYKSNNELTFIESDAATATSGKILANNDVFQTETQIALSKILEQTVRSDKKLNLLPTNIGVANANVNGLLSGFNTIVLERDRMLVSAGENNPKVTFYNSKLQELQKNILESIKAYQRELEVSLSQNNINKRTSTGKFRAIPTNEKILNSIERQRNLKESLYILLLQKREEAAVNLAITASSIKVIDYALTDASPISPKKGSFYIGALLIGLLIPFLILYISFLLDDKLHTKEDILKLTRNKVILSEVPHIDSDERITSSNDRSLLGESFRILRTNLTYIFPLQSEKQAQTIMVTSTIKGEGKTFTALNLSISFSIMNKKVLLIGADMRNPQLHNYLTVKKNELGLQDYLHDVAIDWRSVVKQNQLNTSLDIILSGTIPPNPAELLSNGRLDNLIAEAKKEYDYIIIDTAPTLLVTDTLIISQLVDTTLYVVRADYTPKKILEFSVNLSEKGKLKNMAYVINNVGSNYKGYGYSYGYNYKYNYAYGYGYGYDDASNSKKSFIKRLFKR</sequence>
<comment type="similarity">
    <text evidence="1">Belongs to the CpsD/CapB family.</text>
</comment>
<keyword evidence="5" id="KW-0547">Nucleotide-binding</keyword>
<proteinExistence type="inferred from homology"/>
<dbReference type="InterPro" id="IPR005702">
    <property type="entry name" value="Wzc-like_C"/>
</dbReference>
<evidence type="ECO:0000256" key="4">
    <source>
        <dbReference type="ARBA" id="ARBA00022679"/>
    </source>
</evidence>
<dbReference type="SUPFAM" id="SSF52540">
    <property type="entry name" value="P-loop containing nucleoside triphosphate hydrolases"/>
    <property type="match status" value="1"/>
</dbReference>
<dbReference type="InterPro" id="IPR025669">
    <property type="entry name" value="AAA_dom"/>
</dbReference>
<dbReference type="EMBL" id="CP038810">
    <property type="protein sequence ID" value="QBZ97885.1"/>
    <property type="molecule type" value="Genomic_DNA"/>
</dbReference>
<reference evidence="14 15" key="1">
    <citation type="submission" date="2019-04" db="EMBL/GenBank/DDBJ databases">
        <title>Flavobacterium sp. GS03.</title>
        <authorList>
            <person name="Kim H."/>
        </authorList>
    </citation>
    <scope>NUCLEOTIDE SEQUENCE [LARGE SCALE GENOMIC DNA]</scope>
    <source>
        <strain evidence="14 15">GS03</strain>
    </source>
</reference>
<dbReference type="NCBIfam" id="TIGR01007">
    <property type="entry name" value="eps_fam"/>
    <property type="match status" value="1"/>
</dbReference>
<dbReference type="InterPro" id="IPR050445">
    <property type="entry name" value="Bact_polysacc_biosynth/exp"/>
</dbReference>
<keyword evidence="4 14" id="KW-0808">Transferase</keyword>
<accession>A0A4P7PTG9</accession>
<keyword evidence="10" id="KW-0175">Coiled coil</keyword>
<dbReference type="RefSeq" id="WP_136151817.1">
    <property type="nucleotide sequence ID" value="NZ_CP038810.1"/>
</dbReference>
<evidence type="ECO:0000256" key="7">
    <source>
        <dbReference type="ARBA" id="ARBA00022840"/>
    </source>
</evidence>
<evidence type="ECO:0000259" key="12">
    <source>
        <dbReference type="Pfam" id="PF13614"/>
    </source>
</evidence>
<organism evidence="14 15">
    <name type="scientific">Flavobacterium sangjuense</name>
    <dbReference type="NCBI Taxonomy" id="2518177"/>
    <lineage>
        <taxon>Bacteria</taxon>
        <taxon>Pseudomonadati</taxon>
        <taxon>Bacteroidota</taxon>
        <taxon>Flavobacteriia</taxon>
        <taxon>Flavobacteriales</taxon>
        <taxon>Flavobacteriaceae</taxon>
        <taxon>Flavobacterium</taxon>
    </lineage>
</organism>
<evidence type="ECO:0000313" key="14">
    <source>
        <dbReference type="EMBL" id="QBZ97885.1"/>
    </source>
</evidence>
<evidence type="ECO:0000256" key="8">
    <source>
        <dbReference type="ARBA" id="ARBA00023137"/>
    </source>
</evidence>
<evidence type="ECO:0000313" key="15">
    <source>
        <dbReference type="Proteomes" id="UP000296862"/>
    </source>
</evidence>
<feature type="transmembrane region" description="Helical" evidence="11">
    <location>
        <begin position="28"/>
        <end position="46"/>
    </location>
</feature>
<dbReference type="GO" id="GO:0004715">
    <property type="term" value="F:non-membrane spanning protein tyrosine kinase activity"/>
    <property type="evidence" value="ECO:0007669"/>
    <property type="project" value="UniProtKB-EC"/>
</dbReference>
<keyword evidence="6 14" id="KW-0418">Kinase</keyword>
<dbReference type="GO" id="GO:0005524">
    <property type="term" value="F:ATP binding"/>
    <property type="evidence" value="ECO:0007669"/>
    <property type="project" value="UniProtKB-KW"/>
</dbReference>
<comment type="similarity">
    <text evidence="2">Belongs to the etk/wzc family.</text>
</comment>
<dbReference type="CDD" id="cd05387">
    <property type="entry name" value="BY-kinase"/>
    <property type="match status" value="1"/>
</dbReference>
<evidence type="ECO:0000256" key="5">
    <source>
        <dbReference type="ARBA" id="ARBA00022741"/>
    </source>
</evidence>
<dbReference type="Gene3D" id="3.40.50.300">
    <property type="entry name" value="P-loop containing nucleotide triphosphate hydrolases"/>
    <property type="match status" value="1"/>
</dbReference>
<dbReference type="GO" id="GO:0005886">
    <property type="term" value="C:plasma membrane"/>
    <property type="evidence" value="ECO:0007669"/>
    <property type="project" value="TreeGrafter"/>
</dbReference>
<evidence type="ECO:0000256" key="11">
    <source>
        <dbReference type="SAM" id="Phobius"/>
    </source>
</evidence>
<dbReference type="FunFam" id="3.40.50.300:FF:000527">
    <property type="entry name" value="Tyrosine-protein kinase etk"/>
    <property type="match status" value="1"/>
</dbReference>
<keyword evidence="15" id="KW-1185">Reference proteome</keyword>
<evidence type="ECO:0000256" key="1">
    <source>
        <dbReference type="ARBA" id="ARBA00007316"/>
    </source>
</evidence>
<comment type="catalytic activity">
    <reaction evidence="9">
        <text>L-tyrosyl-[protein] + ATP = O-phospho-L-tyrosyl-[protein] + ADP + H(+)</text>
        <dbReference type="Rhea" id="RHEA:10596"/>
        <dbReference type="Rhea" id="RHEA-COMP:10136"/>
        <dbReference type="Rhea" id="RHEA-COMP:20101"/>
        <dbReference type="ChEBI" id="CHEBI:15378"/>
        <dbReference type="ChEBI" id="CHEBI:30616"/>
        <dbReference type="ChEBI" id="CHEBI:46858"/>
        <dbReference type="ChEBI" id="CHEBI:61978"/>
        <dbReference type="ChEBI" id="CHEBI:456216"/>
        <dbReference type="EC" id="2.7.10.2"/>
    </reaction>
</comment>
<name>A0A4P7PTG9_9FLAO</name>
<evidence type="ECO:0000259" key="13">
    <source>
        <dbReference type="Pfam" id="PF13807"/>
    </source>
</evidence>